<keyword evidence="2 5" id="KW-0547">Nucleotide-binding</keyword>
<dbReference type="PROSITE" id="PS00108">
    <property type="entry name" value="PROTEIN_KINASE_ST"/>
    <property type="match status" value="1"/>
</dbReference>
<keyword evidence="4 5" id="KW-0067">ATP-binding</keyword>
<gene>
    <name evidence="9" type="ORF">HaLaN_07912</name>
</gene>
<evidence type="ECO:0000256" key="3">
    <source>
        <dbReference type="ARBA" id="ARBA00022777"/>
    </source>
</evidence>
<evidence type="ECO:0000259" key="8">
    <source>
        <dbReference type="PROSITE" id="PS50011"/>
    </source>
</evidence>
<dbReference type="GO" id="GO:0004674">
    <property type="term" value="F:protein serine/threonine kinase activity"/>
    <property type="evidence" value="ECO:0007669"/>
    <property type="project" value="UniProtKB-KW"/>
</dbReference>
<evidence type="ECO:0000256" key="6">
    <source>
        <dbReference type="RuleBase" id="RU000304"/>
    </source>
</evidence>
<evidence type="ECO:0000256" key="7">
    <source>
        <dbReference type="SAM" id="MobiDB-lite"/>
    </source>
</evidence>
<dbReference type="GO" id="GO:0005524">
    <property type="term" value="F:ATP binding"/>
    <property type="evidence" value="ECO:0007669"/>
    <property type="project" value="UniProtKB-UniRule"/>
</dbReference>
<proteinExistence type="inferred from homology"/>
<feature type="region of interest" description="Disordered" evidence="7">
    <location>
        <begin position="1"/>
        <end position="61"/>
    </location>
</feature>
<dbReference type="InterPro" id="IPR008271">
    <property type="entry name" value="Ser/Thr_kinase_AS"/>
</dbReference>
<evidence type="ECO:0000313" key="9">
    <source>
        <dbReference type="EMBL" id="GFH12263.1"/>
    </source>
</evidence>
<evidence type="ECO:0000256" key="1">
    <source>
        <dbReference type="ARBA" id="ARBA00022679"/>
    </source>
</evidence>
<dbReference type="InterPro" id="IPR011009">
    <property type="entry name" value="Kinase-like_dom_sf"/>
</dbReference>
<evidence type="ECO:0000313" key="10">
    <source>
        <dbReference type="Proteomes" id="UP000485058"/>
    </source>
</evidence>
<feature type="region of interest" description="Disordered" evidence="7">
    <location>
        <begin position="420"/>
        <end position="442"/>
    </location>
</feature>
<feature type="binding site" evidence="5">
    <location>
        <position position="167"/>
    </location>
    <ligand>
        <name>ATP</name>
        <dbReference type="ChEBI" id="CHEBI:30616"/>
    </ligand>
</feature>
<evidence type="ECO:0000256" key="4">
    <source>
        <dbReference type="ARBA" id="ARBA00022840"/>
    </source>
</evidence>
<protein>
    <submittedName>
        <fullName evidence="9">Protein kinase domain-containing protein</fullName>
    </submittedName>
</protein>
<accession>A0A699YQ59</accession>
<dbReference type="SMART" id="SM00220">
    <property type="entry name" value="S_TKc"/>
    <property type="match status" value="1"/>
</dbReference>
<dbReference type="PROSITE" id="PS00107">
    <property type="entry name" value="PROTEIN_KINASE_ATP"/>
    <property type="match status" value="1"/>
</dbReference>
<dbReference type="Gene3D" id="1.10.510.10">
    <property type="entry name" value="Transferase(Phosphotransferase) domain 1"/>
    <property type="match status" value="2"/>
</dbReference>
<reference evidence="9 10" key="1">
    <citation type="submission" date="2020-02" db="EMBL/GenBank/DDBJ databases">
        <title>Draft genome sequence of Haematococcus lacustris strain NIES-144.</title>
        <authorList>
            <person name="Morimoto D."/>
            <person name="Nakagawa S."/>
            <person name="Yoshida T."/>
            <person name="Sawayama S."/>
        </authorList>
    </citation>
    <scope>NUCLEOTIDE SEQUENCE [LARGE SCALE GENOMIC DNA]</scope>
    <source>
        <strain evidence="9 10">NIES-144</strain>
    </source>
</reference>
<dbReference type="EMBL" id="BLLF01000483">
    <property type="protein sequence ID" value="GFH12263.1"/>
    <property type="molecule type" value="Genomic_DNA"/>
</dbReference>
<name>A0A699YQ59_HAELA</name>
<sequence length="442" mass="48524">MLQQVQDSFHVRRSTEVDSDGLRLGLEPDPAPEFAEDLPSDVDGAFADGGSDGQSARLSDEASAAALFSDGGSDDGFNDVDSGSEDGEVLSVSAYAIEPEVKLSIKPADVPARRAVPPSDNDIIESNGMRLLGTKYEVQHMVGEGAYGKVMKCRVRGSSPEQWVAVKEFKIEDDDPDADDVKRTSRREVNLLRSLEHPNIVAFIDEFMVRDRLFIVMEFVPCNLLELLEAQPGGMDREAVRLILFQLCTAIAFIHAQHIVYRDVKPENLLINEQGHLKLYRAPELLLGPPYEDVHGTVQSKYGPAIDMWAIGCLMGELMDGEPLFAGDSDLDQLYRIQTVLGPVTPSQQALFNSNPHNAGIVFNFKEPLTLAARYEDRMTEVELDFLSRLLTLDPSQRITGQACLQHPYLADLGQQPLQAGQLSSRRSSSAMSGASSTTTSL</sequence>
<dbReference type="InterPro" id="IPR017441">
    <property type="entry name" value="Protein_kinase_ATP_BS"/>
</dbReference>
<dbReference type="PROSITE" id="PS50011">
    <property type="entry name" value="PROTEIN_KINASE_DOM"/>
    <property type="match status" value="1"/>
</dbReference>
<dbReference type="Proteomes" id="UP000485058">
    <property type="component" value="Unassembled WGS sequence"/>
</dbReference>
<keyword evidence="6" id="KW-0723">Serine/threonine-protein kinase</keyword>
<dbReference type="PANTHER" id="PTHR24055">
    <property type="entry name" value="MITOGEN-ACTIVATED PROTEIN KINASE"/>
    <property type="match status" value="1"/>
</dbReference>
<feature type="domain" description="Protein kinase" evidence="8">
    <location>
        <begin position="136"/>
        <end position="410"/>
    </location>
</feature>
<keyword evidence="3 9" id="KW-0418">Kinase</keyword>
<dbReference type="InterPro" id="IPR050117">
    <property type="entry name" value="MAPK"/>
</dbReference>
<comment type="caution">
    <text evidence="9">The sequence shown here is derived from an EMBL/GenBank/DDBJ whole genome shotgun (WGS) entry which is preliminary data.</text>
</comment>
<dbReference type="InterPro" id="IPR000719">
    <property type="entry name" value="Prot_kinase_dom"/>
</dbReference>
<keyword evidence="1" id="KW-0808">Transferase</keyword>
<comment type="similarity">
    <text evidence="6">Belongs to the protein kinase superfamily.</text>
</comment>
<keyword evidence="10" id="KW-1185">Reference proteome</keyword>
<dbReference type="SUPFAM" id="SSF56112">
    <property type="entry name" value="Protein kinase-like (PK-like)"/>
    <property type="match status" value="1"/>
</dbReference>
<evidence type="ECO:0000256" key="5">
    <source>
        <dbReference type="PROSITE-ProRule" id="PRU10141"/>
    </source>
</evidence>
<organism evidence="9 10">
    <name type="scientific">Haematococcus lacustris</name>
    <name type="common">Green alga</name>
    <name type="synonym">Haematococcus pluvialis</name>
    <dbReference type="NCBI Taxonomy" id="44745"/>
    <lineage>
        <taxon>Eukaryota</taxon>
        <taxon>Viridiplantae</taxon>
        <taxon>Chlorophyta</taxon>
        <taxon>core chlorophytes</taxon>
        <taxon>Chlorophyceae</taxon>
        <taxon>CS clade</taxon>
        <taxon>Chlamydomonadales</taxon>
        <taxon>Haematococcaceae</taxon>
        <taxon>Haematococcus</taxon>
    </lineage>
</organism>
<evidence type="ECO:0000256" key="2">
    <source>
        <dbReference type="ARBA" id="ARBA00022741"/>
    </source>
</evidence>
<dbReference type="Pfam" id="PF00069">
    <property type="entry name" value="Pkinase"/>
    <property type="match status" value="2"/>
</dbReference>
<dbReference type="AlphaFoldDB" id="A0A699YQ59"/>